<protein>
    <submittedName>
        <fullName evidence="1">Uncharacterized protein</fullName>
    </submittedName>
</protein>
<dbReference type="Proteomes" id="UP001055072">
    <property type="component" value="Unassembled WGS sequence"/>
</dbReference>
<dbReference type="EMBL" id="MU274913">
    <property type="protein sequence ID" value="KAI0088609.1"/>
    <property type="molecule type" value="Genomic_DNA"/>
</dbReference>
<proteinExistence type="predicted"/>
<evidence type="ECO:0000313" key="2">
    <source>
        <dbReference type="Proteomes" id="UP001055072"/>
    </source>
</evidence>
<name>A0ACB8U300_9APHY</name>
<keyword evidence="2" id="KW-1185">Reference proteome</keyword>
<evidence type="ECO:0000313" key="1">
    <source>
        <dbReference type="EMBL" id="KAI0088609.1"/>
    </source>
</evidence>
<accession>A0ACB8U300</accession>
<sequence length="163" mass="17401">MVFILNNSVGESASASLIAAQSDVTHVVGLDGSSMFTYVEVHNDSVTQITTRTIMGVLAAIAGFAAIVLTIVFLHRKRRLTSGYENHELPGTRRTVAPPGNDTHARQSWSYAVQPHGEQLPRYSRDGHSMRAGSAALPLVPGAPPPAYIPGDSVHLPHNGRAL</sequence>
<reference evidence="1" key="1">
    <citation type="journal article" date="2021" name="Environ. Microbiol.">
        <title>Gene family expansions and transcriptome signatures uncover fungal adaptations to wood decay.</title>
        <authorList>
            <person name="Hage H."/>
            <person name="Miyauchi S."/>
            <person name="Viragh M."/>
            <person name="Drula E."/>
            <person name="Min B."/>
            <person name="Chaduli D."/>
            <person name="Navarro D."/>
            <person name="Favel A."/>
            <person name="Norest M."/>
            <person name="Lesage-Meessen L."/>
            <person name="Balint B."/>
            <person name="Merenyi Z."/>
            <person name="de Eugenio L."/>
            <person name="Morin E."/>
            <person name="Martinez A.T."/>
            <person name="Baldrian P."/>
            <person name="Stursova M."/>
            <person name="Martinez M.J."/>
            <person name="Novotny C."/>
            <person name="Magnuson J.K."/>
            <person name="Spatafora J.W."/>
            <person name="Maurice S."/>
            <person name="Pangilinan J."/>
            <person name="Andreopoulos W."/>
            <person name="LaButti K."/>
            <person name="Hundley H."/>
            <person name="Na H."/>
            <person name="Kuo A."/>
            <person name="Barry K."/>
            <person name="Lipzen A."/>
            <person name="Henrissat B."/>
            <person name="Riley R."/>
            <person name="Ahrendt S."/>
            <person name="Nagy L.G."/>
            <person name="Grigoriev I.V."/>
            <person name="Martin F."/>
            <person name="Rosso M.N."/>
        </authorList>
    </citation>
    <scope>NUCLEOTIDE SEQUENCE</scope>
    <source>
        <strain evidence="1">CBS 384.51</strain>
    </source>
</reference>
<gene>
    <name evidence="1" type="ORF">BDY19DRAFT_906612</name>
</gene>
<organism evidence="1 2">
    <name type="scientific">Irpex rosettiformis</name>
    <dbReference type="NCBI Taxonomy" id="378272"/>
    <lineage>
        <taxon>Eukaryota</taxon>
        <taxon>Fungi</taxon>
        <taxon>Dikarya</taxon>
        <taxon>Basidiomycota</taxon>
        <taxon>Agaricomycotina</taxon>
        <taxon>Agaricomycetes</taxon>
        <taxon>Polyporales</taxon>
        <taxon>Irpicaceae</taxon>
        <taxon>Irpex</taxon>
    </lineage>
</organism>
<comment type="caution">
    <text evidence="1">The sequence shown here is derived from an EMBL/GenBank/DDBJ whole genome shotgun (WGS) entry which is preliminary data.</text>
</comment>